<organism evidence="3 4">
    <name type="scientific">Saccharomyces pastorianus</name>
    <name type="common">Lager yeast</name>
    <name type="synonym">Saccharomyces cerevisiae x Saccharomyces eubayanus</name>
    <dbReference type="NCBI Taxonomy" id="27292"/>
    <lineage>
        <taxon>Eukaryota</taxon>
        <taxon>Fungi</taxon>
        <taxon>Dikarya</taxon>
        <taxon>Ascomycota</taxon>
        <taxon>Saccharomycotina</taxon>
        <taxon>Saccharomycetes</taxon>
        <taxon>Saccharomycetales</taxon>
        <taxon>Saccharomycetaceae</taxon>
        <taxon>Saccharomyces</taxon>
    </lineage>
</organism>
<gene>
    <name evidence="3" type="primary">PLP1_1</name>
    <name evidence="3" type="ORF">GRS66_000924</name>
</gene>
<name>A0A6C1DPB4_SACPS</name>
<evidence type="ECO:0000256" key="1">
    <source>
        <dbReference type="ARBA" id="ARBA00009686"/>
    </source>
</evidence>
<dbReference type="OrthoDB" id="10257948at2759"/>
<evidence type="ECO:0000313" key="4">
    <source>
        <dbReference type="Proteomes" id="UP000501346"/>
    </source>
</evidence>
<dbReference type="CDD" id="cd02989">
    <property type="entry name" value="Phd_like_TxnDC9"/>
    <property type="match status" value="1"/>
</dbReference>
<dbReference type="SUPFAM" id="SSF52833">
    <property type="entry name" value="Thioredoxin-like"/>
    <property type="match status" value="1"/>
</dbReference>
<feature type="domain" description="Phosducin" evidence="2">
    <location>
        <begin position="16"/>
        <end position="166"/>
    </location>
</feature>
<sequence>MEDKLDRYYTNVLSNAEKDKHTTVDSDDKSSGEENLDELLNELDRELDEDHEFLSAYRSERLQQISDHLKQVKKNVEDDGYGRLQCIDNEADAIQICTKTTMVVIHFELETFGKCQYMNEKLENLAKRYLTTRFIKVNVQTCPFLVNKLNIKVLPFVVGYKNGLEKVRYVGFSKLGNDPNGFDIRRLEQSLAHSGVIEDTFEIRKHSSVNTERFASTNHDRSESDSDLDI</sequence>
<dbReference type="AlphaFoldDB" id="A0A6C1DPB4"/>
<dbReference type="Gene3D" id="3.40.30.10">
    <property type="entry name" value="Glutaredoxin"/>
    <property type="match status" value="1"/>
</dbReference>
<dbReference type="InterPro" id="IPR036249">
    <property type="entry name" value="Thioredoxin-like_sf"/>
</dbReference>
<protein>
    <submittedName>
        <fullName evidence="3">CCT complex interacting protein</fullName>
    </submittedName>
</protein>
<dbReference type="InterPro" id="IPR024253">
    <property type="entry name" value="Phosducin_thioredoxin-like_dom"/>
</dbReference>
<comment type="similarity">
    <text evidence="1">Belongs to the phosducin family.</text>
</comment>
<evidence type="ECO:0000259" key="2">
    <source>
        <dbReference type="Pfam" id="PF02114"/>
    </source>
</evidence>
<dbReference type="Proteomes" id="UP000501346">
    <property type="component" value="Chromosome ScIV"/>
</dbReference>
<proteinExistence type="inferred from homology"/>
<dbReference type="EMBL" id="CP048985">
    <property type="protein sequence ID" value="QID78705.1"/>
    <property type="molecule type" value="Genomic_DNA"/>
</dbReference>
<dbReference type="SMR" id="A0A6C1DPB4"/>
<accession>A0A6C1DPB4</accession>
<keyword evidence="4" id="KW-1185">Reference proteome</keyword>
<dbReference type="Pfam" id="PF02114">
    <property type="entry name" value="Phosducin"/>
    <property type="match status" value="1"/>
</dbReference>
<dbReference type="PANTHER" id="PTHR21148">
    <property type="entry name" value="THIOREDOXIN DOMAIN-CONTAINING PROTEIN 9"/>
    <property type="match status" value="1"/>
</dbReference>
<reference evidence="3 4" key="1">
    <citation type="journal article" date="2019" name="BMC Genomics">
        <title>Chromosome level assembly and comparative genome analysis confirm lager-brewing yeasts originated from a single hybridization.</title>
        <authorList>
            <person name="Salazar A.N."/>
            <person name="Gorter de Vries A.R."/>
            <person name="van den Broek M."/>
            <person name="Brouwers N."/>
            <person name="de la Torre Cortes P."/>
            <person name="Kuijpers N.G.A."/>
            <person name="Daran J.G."/>
            <person name="Abeel T."/>
        </authorList>
    </citation>
    <scope>NUCLEOTIDE SEQUENCE [LARGE SCALE GENOMIC DNA]</scope>
    <source>
        <strain evidence="3 4">CBS 1483</strain>
    </source>
</reference>
<evidence type="ECO:0000313" key="3">
    <source>
        <dbReference type="EMBL" id="QID78705.1"/>
    </source>
</evidence>